<dbReference type="InterPro" id="IPR017498">
    <property type="entry name" value="PSI_PsaO"/>
</dbReference>
<feature type="transmembrane region" description="Helical" evidence="1">
    <location>
        <begin position="45"/>
        <end position="68"/>
    </location>
</feature>
<gene>
    <name evidence="2" type="ORF">DM860_004502</name>
</gene>
<organism evidence="2 3">
    <name type="scientific">Cuscuta australis</name>
    <dbReference type="NCBI Taxonomy" id="267555"/>
    <lineage>
        <taxon>Eukaryota</taxon>
        <taxon>Viridiplantae</taxon>
        <taxon>Streptophyta</taxon>
        <taxon>Embryophyta</taxon>
        <taxon>Tracheophyta</taxon>
        <taxon>Spermatophyta</taxon>
        <taxon>Magnoliopsida</taxon>
        <taxon>eudicotyledons</taxon>
        <taxon>Gunneridae</taxon>
        <taxon>Pentapetalae</taxon>
        <taxon>asterids</taxon>
        <taxon>lamiids</taxon>
        <taxon>Solanales</taxon>
        <taxon>Convolvulaceae</taxon>
        <taxon>Cuscuteae</taxon>
        <taxon>Cuscuta</taxon>
        <taxon>Cuscuta subgen. Grammica</taxon>
        <taxon>Cuscuta sect. Cleistogrammica</taxon>
    </lineage>
</organism>
<comment type="caution">
    <text evidence="2">The sequence shown here is derived from an EMBL/GenBank/DDBJ whole genome shotgun (WGS) entry which is preliminary data.</text>
</comment>
<name>A0A328EC18_9ASTE</name>
<protein>
    <submittedName>
        <fullName evidence="2">Uncharacterized protein</fullName>
    </submittedName>
</protein>
<accession>A0A328EC18</accession>
<dbReference type="AlphaFoldDB" id="A0A328EC18"/>
<dbReference type="PANTHER" id="PTHR36311:SF1">
    <property type="entry name" value="PHOTOSYSTEM I SUBUNIT O"/>
    <property type="match status" value="1"/>
</dbReference>
<keyword evidence="1" id="KW-0472">Membrane</keyword>
<sequence>MLSMVLYIAMNKDVVVIKYSDEHDFGDLLKMLNGFPCLVPLGLNFILLIAYTIVLLLMGNHLFVWIVFSPKKYCWPVQNFEIDCLRSDLNVIQFGLIGWVAPSSIPAINGRSLIELFFHSIGTELAHRPNSHFRLLLPMDDKIIGGATSSDNPKLNQQRIQARTVSVSAICEWMVTASAPLPVKSQAIADYGEYAIAIGEWRFGIGVLERWRIFEKVEE</sequence>
<evidence type="ECO:0000313" key="2">
    <source>
        <dbReference type="EMBL" id="RAL54031.1"/>
    </source>
</evidence>
<reference evidence="2 3" key="1">
    <citation type="submission" date="2018-06" db="EMBL/GenBank/DDBJ databases">
        <title>The Genome of Cuscuta australis (Dodder) Provides Insight into the Evolution of Plant Parasitism.</title>
        <authorList>
            <person name="Liu H."/>
        </authorList>
    </citation>
    <scope>NUCLEOTIDE SEQUENCE [LARGE SCALE GENOMIC DNA]</scope>
    <source>
        <strain evidence="3">cv. Yunnan</strain>
        <tissue evidence="2">Vines</tissue>
    </source>
</reference>
<dbReference type="Pfam" id="PF22832">
    <property type="entry name" value="PsaO_TMD"/>
    <property type="match status" value="1"/>
</dbReference>
<dbReference type="Proteomes" id="UP000249390">
    <property type="component" value="Unassembled WGS sequence"/>
</dbReference>
<proteinExistence type="predicted"/>
<dbReference type="PANTHER" id="PTHR36311">
    <property type="entry name" value="PHOTOSYSTEM I SUBUNIT O"/>
    <property type="match status" value="1"/>
</dbReference>
<evidence type="ECO:0000256" key="1">
    <source>
        <dbReference type="SAM" id="Phobius"/>
    </source>
</evidence>
<keyword evidence="1" id="KW-0812">Transmembrane</keyword>
<keyword evidence="3" id="KW-1185">Reference proteome</keyword>
<keyword evidence="1" id="KW-1133">Transmembrane helix</keyword>
<evidence type="ECO:0000313" key="3">
    <source>
        <dbReference type="Proteomes" id="UP000249390"/>
    </source>
</evidence>
<dbReference type="EMBL" id="NQVE01000015">
    <property type="protein sequence ID" value="RAL54031.1"/>
    <property type="molecule type" value="Genomic_DNA"/>
</dbReference>